<keyword evidence="3" id="KW-1185">Reference proteome</keyword>
<dbReference type="RefSeq" id="WP_058501159.1">
    <property type="nucleotide sequence ID" value="NZ_CAAAJA010000017.1"/>
</dbReference>
<reference evidence="1 3" key="1">
    <citation type="submission" date="2015-11" db="EMBL/GenBank/DDBJ databases">
        <title>Genomic analysis of 38 Legionella species identifies large and diverse effector repertoires.</title>
        <authorList>
            <person name="Burstein D."/>
            <person name="Amaro F."/>
            <person name="Zusman T."/>
            <person name="Lifshitz Z."/>
            <person name="Cohen O."/>
            <person name="Gilbert J.A."/>
            <person name="Pupko T."/>
            <person name="Shuman H.A."/>
            <person name="Segal G."/>
        </authorList>
    </citation>
    <scope>NUCLEOTIDE SEQUENCE [LARGE SCALE GENOMIC DNA]</scope>
    <source>
        <strain evidence="1 3">Bercovier 4</strain>
    </source>
</reference>
<evidence type="ECO:0000313" key="1">
    <source>
        <dbReference type="EMBL" id="KTD29724.1"/>
    </source>
</evidence>
<dbReference type="AlphaFoldDB" id="A0A0W0WBK5"/>
<dbReference type="InterPro" id="IPR058510">
    <property type="entry name" value="DUF8197"/>
</dbReference>
<name>A0A0W0WBK5_9GAMM</name>
<gene>
    <name evidence="2" type="ORF">E3983_04655</name>
    <name evidence="1" type="ORF">Lisr_0784</name>
</gene>
<sequence>MSIRRFDDFETAVEEFIESQESLSDVCPSTKLERRRRIEELNEEKMLRQELGDYELDFCEY</sequence>
<dbReference type="Proteomes" id="UP000054761">
    <property type="component" value="Unassembled WGS sequence"/>
</dbReference>
<evidence type="ECO:0000313" key="3">
    <source>
        <dbReference type="Proteomes" id="UP000054761"/>
    </source>
</evidence>
<dbReference type="NCBIfam" id="NF046101">
    <property type="entry name" value="PA3496_fam"/>
    <property type="match status" value="1"/>
</dbReference>
<evidence type="ECO:0000313" key="2">
    <source>
        <dbReference type="EMBL" id="QBR85310.1"/>
    </source>
</evidence>
<accession>A0A0W0WBK5</accession>
<evidence type="ECO:0000313" key="4">
    <source>
        <dbReference type="Proteomes" id="UP000295517"/>
    </source>
</evidence>
<dbReference type="Proteomes" id="UP000295517">
    <property type="component" value="Chromosome"/>
</dbReference>
<dbReference type="PATRIC" id="fig|454.4.peg.845"/>
<dbReference type="InterPro" id="IPR058059">
    <property type="entry name" value="PA3496-like"/>
</dbReference>
<dbReference type="Pfam" id="PF26620">
    <property type="entry name" value="DUF8197"/>
    <property type="match status" value="1"/>
</dbReference>
<proteinExistence type="predicted"/>
<reference evidence="2 4" key="2">
    <citation type="submission" date="2019-03" db="EMBL/GenBank/DDBJ databases">
        <title>Diverse conjugative elements silence natural transformation in Legionella species.</title>
        <authorList>
            <person name="Durieux I."/>
            <person name="Ginevra C."/>
            <person name="Attaiech L."/>
            <person name="Picq K."/>
            <person name="Juan P.A."/>
            <person name="Jarraud S."/>
            <person name="Charpentier X."/>
        </authorList>
    </citation>
    <scope>NUCLEOTIDE SEQUENCE [LARGE SCALE GENOMIC DNA]</scope>
    <source>
        <strain evidence="2 4">HL-0427-4011</strain>
    </source>
</reference>
<protein>
    <submittedName>
        <fullName evidence="1">Uncharacterized protein</fullName>
    </submittedName>
</protein>
<organism evidence="1 3">
    <name type="scientific">Legionella israelensis</name>
    <dbReference type="NCBI Taxonomy" id="454"/>
    <lineage>
        <taxon>Bacteria</taxon>
        <taxon>Pseudomonadati</taxon>
        <taxon>Pseudomonadota</taxon>
        <taxon>Gammaproteobacteria</taxon>
        <taxon>Legionellales</taxon>
        <taxon>Legionellaceae</taxon>
        <taxon>Legionella</taxon>
    </lineage>
</organism>
<dbReference type="EMBL" id="LNYH01000038">
    <property type="protein sequence ID" value="KTD29724.1"/>
    <property type="molecule type" value="Genomic_DNA"/>
</dbReference>
<dbReference type="EMBL" id="CP038254">
    <property type="protein sequence ID" value="QBR85310.1"/>
    <property type="molecule type" value="Genomic_DNA"/>
</dbReference>